<accession>A0A1R2BAE1</accession>
<sequence length="163" mass="19295">MSCMNTPHKSPMKSLFSSVFRREDIKTSKSSLPSSSSSHYRSQSCANNFTPAKNLSKTFDDYKNEPYIQETNAKELKTPVKEMNQSYQNLEKTENSYVAPNAFNFEYSIEMKYEDLSRRYDRMQEFYKTQVTRLTDEVSHYKTLYHKLLIQQSAEKKIIRNNY</sequence>
<organism evidence="1 2">
    <name type="scientific">Stentor coeruleus</name>
    <dbReference type="NCBI Taxonomy" id="5963"/>
    <lineage>
        <taxon>Eukaryota</taxon>
        <taxon>Sar</taxon>
        <taxon>Alveolata</taxon>
        <taxon>Ciliophora</taxon>
        <taxon>Postciliodesmatophora</taxon>
        <taxon>Heterotrichea</taxon>
        <taxon>Heterotrichida</taxon>
        <taxon>Stentoridae</taxon>
        <taxon>Stentor</taxon>
    </lineage>
</organism>
<keyword evidence="2" id="KW-1185">Reference proteome</keyword>
<evidence type="ECO:0000313" key="1">
    <source>
        <dbReference type="EMBL" id="OMJ73724.1"/>
    </source>
</evidence>
<reference evidence="1 2" key="1">
    <citation type="submission" date="2016-11" db="EMBL/GenBank/DDBJ databases">
        <title>The macronuclear genome of Stentor coeruleus: a giant cell with tiny introns.</title>
        <authorList>
            <person name="Slabodnick M."/>
            <person name="Ruby J.G."/>
            <person name="Reiff S.B."/>
            <person name="Swart E.C."/>
            <person name="Gosai S."/>
            <person name="Prabakaran S."/>
            <person name="Witkowska E."/>
            <person name="Larue G.E."/>
            <person name="Fisher S."/>
            <person name="Freeman R.M."/>
            <person name="Gunawardena J."/>
            <person name="Chu W."/>
            <person name="Stover N.A."/>
            <person name="Gregory B.D."/>
            <person name="Nowacki M."/>
            <person name="Derisi J."/>
            <person name="Roy S.W."/>
            <person name="Marshall W.F."/>
            <person name="Sood P."/>
        </authorList>
    </citation>
    <scope>NUCLEOTIDE SEQUENCE [LARGE SCALE GENOMIC DNA]</scope>
    <source>
        <strain evidence="1">WM001</strain>
    </source>
</reference>
<protein>
    <submittedName>
        <fullName evidence="1">Uncharacterized protein</fullName>
    </submittedName>
</protein>
<dbReference type="AlphaFoldDB" id="A0A1R2BAE1"/>
<dbReference type="EMBL" id="MPUH01000801">
    <property type="protein sequence ID" value="OMJ73724.1"/>
    <property type="molecule type" value="Genomic_DNA"/>
</dbReference>
<evidence type="ECO:0000313" key="2">
    <source>
        <dbReference type="Proteomes" id="UP000187209"/>
    </source>
</evidence>
<gene>
    <name evidence="1" type="ORF">SteCoe_27538</name>
</gene>
<proteinExistence type="predicted"/>
<name>A0A1R2BAE1_9CILI</name>
<comment type="caution">
    <text evidence="1">The sequence shown here is derived from an EMBL/GenBank/DDBJ whole genome shotgun (WGS) entry which is preliminary data.</text>
</comment>
<dbReference type="Proteomes" id="UP000187209">
    <property type="component" value="Unassembled WGS sequence"/>
</dbReference>